<name>A0A8K0GF08_IGNLU</name>
<dbReference type="EMBL" id="VTPC01004834">
    <property type="protein sequence ID" value="KAF2896701.1"/>
    <property type="molecule type" value="Genomic_DNA"/>
</dbReference>
<protein>
    <submittedName>
        <fullName evidence="11">Uncharacterized protein</fullName>
    </submittedName>
</protein>
<keyword evidence="9" id="KW-0807">Transducer</keyword>
<keyword evidence="4 10" id="KW-0812">Transmembrane</keyword>
<comment type="caution">
    <text evidence="11">The sequence shown here is derived from an EMBL/GenBank/DDBJ whole genome shotgun (WGS) entry which is preliminary data.</text>
</comment>
<accession>A0A8K0GF08</accession>
<proteinExistence type="predicted"/>
<dbReference type="GO" id="GO:0005886">
    <property type="term" value="C:plasma membrane"/>
    <property type="evidence" value="ECO:0007669"/>
    <property type="project" value="UniProtKB-SubCell"/>
</dbReference>
<keyword evidence="7 10" id="KW-0472">Membrane</keyword>
<dbReference type="GO" id="GO:0007165">
    <property type="term" value="P:signal transduction"/>
    <property type="evidence" value="ECO:0007669"/>
    <property type="project" value="UniProtKB-KW"/>
</dbReference>
<dbReference type="PANTHER" id="PTHR21137">
    <property type="entry name" value="ODORANT RECEPTOR"/>
    <property type="match status" value="1"/>
</dbReference>
<evidence type="ECO:0000256" key="1">
    <source>
        <dbReference type="ARBA" id="ARBA00004651"/>
    </source>
</evidence>
<evidence type="ECO:0000256" key="4">
    <source>
        <dbReference type="ARBA" id="ARBA00022692"/>
    </source>
</evidence>
<dbReference type="InterPro" id="IPR004117">
    <property type="entry name" value="7tm6_olfct_rcpt"/>
</dbReference>
<evidence type="ECO:0000256" key="6">
    <source>
        <dbReference type="ARBA" id="ARBA00022989"/>
    </source>
</evidence>
<dbReference type="Pfam" id="PF02949">
    <property type="entry name" value="7tm_6"/>
    <property type="match status" value="1"/>
</dbReference>
<dbReference type="AlphaFoldDB" id="A0A8K0GF08"/>
<organism evidence="11 12">
    <name type="scientific">Ignelater luminosus</name>
    <name type="common">Cucubano</name>
    <name type="synonym">Pyrophorus luminosus</name>
    <dbReference type="NCBI Taxonomy" id="2038154"/>
    <lineage>
        <taxon>Eukaryota</taxon>
        <taxon>Metazoa</taxon>
        <taxon>Ecdysozoa</taxon>
        <taxon>Arthropoda</taxon>
        <taxon>Hexapoda</taxon>
        <taxon>Insecta</taxon>
        <taxon>Pterygota</taxon>
        <taxon>Neoptera</taxon>
        <taxon>Endopterygota</taxon>
        <taxon>Coleoptera</taxon>
        <taxon>Polyphaga</taxon>
        <taxon>Elateriformia</taxon>
        <taxon>Elateroidea</taxon>
        <taxon>Elateridae</taxon>
        <taxon>Agrypninae</taxon>
        <taxon>Pyrophorini</taxon>
        <taxon>Ignelater</taxon>
    </lineage>
</organism>
<comment type="subcellular location">
    <subcellularLocation>
        <location evidence="1">Cell membrane</location>
        <topology evidence="1">Multi-pass membrane protein</topology>
    </subcellularLocation>
</comment>
<dbReference type="PANTHER" id="PTHR21137:SF35">
    <property type="entry name" value="ODORANT RECEPTOR 19A-RELATED"/>
    <property type="match status" value="1"/>
</dbReference>
<keyword evidence="2" id="KW-1003">Cell membrane</keyword>
<dbReference type="OrthoDB" id="6759486at2759"/>
<feature type="non-terminal residue" evidence="11">
    <location>
        <position position="1"/>
    </location>
</feature>
<reference evidence="11" key="1">
    <citation type="submission" date="2019-08" db="EMBL/GenBank/DDBJ databases">
        <title>The genome of the North American firefly Photinus pyralis.</title>
        <authorList>
            <consortium name="Photinus pyralis genome working group"/>
            <person name="Fallon T.R."/>
            <person name="Sander Lower S.E."/>
            <person name="Weng J.-K."/>
        </authorList>
    </citation>
    <scope>NUCLEOTIDE SEQUENCE</scope>
    <source>
        <strain evidence="11">TRF0915ILg1</strain>
        <tissue evidence="11">Whole body</tissue>
    </source>
</reference>
<evidence type="ECO:0000256" key="8">
    <source>
        <dbReference type="ARBA" id="ARBA00023170"/>
    </source>
</evidence>
<evidence type="ECO:0000256" key="9">
    <source>
        <dbReference type="ARBA" id="ARBA00023224"/>
    </source>
</evidence>
<dbReference type="GO" id="GO:0004984">
    <property type="term" value="F:olfactory receptor activity"/>
    <property type="evidence" value="ECO:0007669"/>
    <property type="project" value="InterPro"/>
</dbReference>
<evidence type="ECO:0000313" key="11">
    <source>
        <dbReference type="EMBL" id="KAF2896701.1"/>
    </source>
</evidence>
<evidence type="ECO:0000256" key="7">
    <source>
        <dbReference type="ARBA" id="ARBA00023136"/>
    </source>
</evidence>
<keyword evidence="3" id="KW-0716">Sensory transduction</keyword>
<gene>
    <name evidence="11" type="ORF">ILUMI_09473</name>
</gene>
<keyword evidence="6 10" id="KW-1133">Transmembrane helix</keyword>
<evidence type="ECO:0000256" key="10">
    <source>
        <dbReference type="SAM" id="Phobius"/>
    </source>
</evidence>
<dbReference type="Proteomes" id="UP000801492">
    <property type="component" value="Unassembled WGS sequence"/>
</dbReference>
<feature type="non-terminal residue" evidence="11">
    <location>
        <position position="86"/>
    </location>
</feature>
<keyword evidence="8" id="KW-0675">Receptor</keyword>
<dbReference type="GO" id="GO:0005549">
    <property type="term" value="F:odorant binding"/>
    <property type="evidence" value="ECO:0007669"/>
    <property type="project" value="InterPro"/>
</dbReference>
<evidence type="ECO:0000256" key="5">
    <source>
        <dbReference type="ARBA" id="ARBA00022725"/>
    </source>
</evidence>
<evidence type="ECO:0000256" key="3">
    <source>
        <dbReference type="ARBA" id="ARBA00022606"/>
    </source>
</evidence>
<feature type="transmembrane region" description="Helical" evidence="10">
    <location>
        <begin position="12"/>
        <end position="31"/>
    </location>
</feature>
<evidence type="ECO:0000313" key="12">
    <source>
        <dbReference type="Proteomes" id="UP000801492"/>
    </source>
</evidence>
<keyword evidence="12" id="KW-1185">Reference proteome</keyword>
<sequence length="86" mass="9528">PFYQNSMRHGIIFFALTLQLSFYCIPAHYVADKALEVSTAVYCSNWYSHCVPSLKVPLTLMIQNAQTGITIKAGGLVTFNAQTVVN</sequence>
<keyword evidence="5" id="KW-0552">Olfaction</keyword>
<evidence type="ECO:0000256" key="2">
    <source>
        <dbReference type="ARBA" id="ARBA00022475"/>
    </source>
</evidence>